<comment type="caution">
    <text evidence="3">The sequence shown here is derived from an EMBL/GenBank/DDBJ whole genome shotgun (WGS) entry which is preliminary data.</text>
</comment>
<keyword evidence="3" id="KW-0378">Hydrolase</keyword>
<evidence type="ECO:0000313" key="3">
    <source>
        <dbReference type="EMBL" id="MFC7615624.1"/>
    </source>
</evidence>
<dbReference type="InterPro" id="IPR029058">
    <property type="entry name" value="AB_hydrolase_fold"/>
</dbReference>
<dbReference type="Proteomes" id="UP001596512">
    <property type="component" value="Unassembled WGS sequence"/>
</dbReference>
<dbReference type="InterPro" id="IPR050228">
    <property type="entry name" value="Carboxylesterase_BioH"/>
</dbReference>
<keyword evidence="4" id="KW-1185">Reference proteome</keyword>
<evidence type="ECO:0000313" key="4">
    <source>
        <dbReference type="Proteomes" id="UP001596512"/>
    </source>
</evidence>
<dbReference type="Gene3D" id="3.40.50.1820">
    <property type="entry name" value="alpha/beta hydrolase"/>
    <property type="match status" value="1"/>
</dbReference>
<protein>
    <submittedName>
        <fullName evidence="3">Alpha/beta fold hydrolase</fullName>
    </submittedName>
</protein>
<dbReference type="Pfam" id="PF08386">
    <property type="entry name" value="Abhydrolase_4"/>
    <property type="match status" value="1"/>
</dbReference>
<dbReference type="SUPFAM" id="SSF53474">
    <property type="entry name" value="alpha/beta-Hydrolases"/>
    <property type="match status" value="1"/>
</dbReference>
<feature type="domain" description="Peptidase S33 tripeptidyl aminopeptidase-like C-terminal" evidence="2">
    <location>
        <begin position="208"/>
        <end position="269"/>
    </location>
</feature>
<dbReference type="Pfam" id="PF00561">
    <property type="entry name" value="Abhydrolase_1"/>
    <property type="match status" value="1"/>
</dbReference>
<dbReference type="PANTHER" id="PTHR43194:SF2">
    <property type="entry name" value="PEROXISOMAL MEMBRANE PROTEIN LPX1"/>
    <property type="match status" value="1"/>
</dbReference>
<name>A0ABW2TPL7_9PSEU</name>
<feature type="domain" description="AB hydrolase-1" evidence="1">
    <location>
        <begin position="60"/>
        <end position="164"/>
    </location>
</feature>
<dbReference type="PANTHER" id="PTHR43194">
    <property type="entry name" value="HYDROLASE ALPHA/BETA FOLD FAMILY"/>
    <property type="match status" value="1"/>
</dbReference>
<proteinExistence type="predicted"/>
<organism evidence="3 4">
    <name type="scientific">Actinokineospora soli</name>
    <dbReference type="NCBI Taxonomy" id="1048753"/>
    <lineage>
        <taxon>Bacteria</taxon>
        <taxon>Bacillati</taxon>
        <taxon>Actinomycetota</taxon>
        <taxon>Actinomycetes</taxon>
        <taxon>Pseudonocardiales</taxon>
        <taxon>Pseudonocardiaceae</taxon>
        <taxon>Actinokineospora</taxon>
    </lineage>
</organism>
<reference evidence="4" key="1">
    <citation type="journal article" date="2019" name="Int. J. Syst. Evol. Microbiol.">
        <title>The Global Catalogue of Microorganisms (GCM) 10K type strain sequencing project: providing services to taxonomists for standard genome sequencing and annotation.</title>
        <authorList>
            <consortium name="The Broad Institute Genomics Platform"/>
            <consortium name="The Broad Institute Genome Sequencing Center for Infectious Disease"/>
            <person name="Wu L."/>
            <person name="Ma J."/>
        </authorList>
    </citation>
    <scope>NUCLEOTIDE SEQUENCE [LARGE SCALE GENOMIC DNA]</scope>
    <source>
        <strain evidence="4">JCM 17695</strain>
    </source>
</reference>
<gene>
    <name evidence="3" type="ORF">ACFQV2_21095</name>
</gene>
<dbReference type="InterPro" id="IPR000073">
    <property type="entry name" value="AB_hydrolase_1"/>
</dbReference>
<evidence type="ECO:0000259" key="1">
    <source>
        <dbReference type="Pfam" id="PF00561"/>
    </source>
</evidence>
<accession>A0ABW2TPL7</accession>
<sequence>MRTTFGLLERWAPELGGRLALQLWCTPVYAAPAPTPPGGTRRAVRVPGGVVATESWGSGPRVYLLHGWGGHRGQLSSMVEPLVAAGHQVIAVDALGHGDSGPGPLGRNRATLPEFADALTAVVAEYGPAHAVVAHSLGGAATAIAVLDGLPAGRLAFVSPVSDPNPQIRFFAKAFGFGDRVSAALHRRIEQVGGRPMADYDIPARARRGDGLPPLLVVHDSGDRQVPHANGAAIATAWVESELITTTRLGHQRILADRSVVDAVVDFVSSRQRATTG</sequence>
<dbReference type="EMBL" id="JBHTEY010000004">
    <property type="protein sequence ID" value="MFC7615624.1"/>
    <property type="molecule type" value="Genomic_DNA"/>
</dbReference>
<dbReference type="GO" id="GO:0016787">
    <property type="term" value="F:hydrolase activity"/>
    <property type="evidence" value="ECO:0007669"/>
    <property type="project" value="UniProtKB-KW"/>
</dbReference>
<dbReference type="InterPro" id="IPR013595">
    <property type="entry name" value="Pept_S33_TAP-like_C"/>
</dbReference>
<evidence type="ECO:0000259" key="2">
    <source>
        <dbReference type="Pfam" id="PF08386"/>
    </source>
</evidence>